<protein>
    <submittedName>
        <fullName evidence="2">Uncharacterized protein</fullName>
    </submittedName>
</protein>
<organism evidence="2 3">
    <name type="scientific">Linum trigynum</name>
    <dbReference type="NCBI Taxonomy" id="586398"/>
    <lineage>
        <taxon>Eukaryota</taxon>
        <taxon>Viridiplantae</taxon>
        <taxon>Streptophyta</taxon>
        <taxon>Embryophyta</taxon>
        <taxon>Tracheophyta</taxon>
        <taxon>Spermatophyta</taxon>
        <taxon>Magnoliopsida</taxon>
        <taxon>eudicotyledons</taxon>
        <taxon>Gunneridae</taxon>
        <taxon>Pentapetalae</taxon>
        <taxon>rosids</taxon>
        <taxon>fabids</taxon>
        <taxon>Malpighiales</taxon>
        <taxon>Linaceae</taxon>
        <taxon>Linum</taxon>
    </lineage>
</organism>
<dbReference type="AlphaFoldDB" id="A0AAV2EPL9"/>
<gene>
    <name evidence="2" type="ORF">LTRI10_LOCUS28900</name>
</gene>
<sequence>MMTSNCEDWGEHVGPCHQRSGNMMGPGTKSGFRSRKGPKLAATLNSGVVGFRGGSGRREERGHGWWSSGSGSGWIVGEVWMPEIERREAADVTRGERFTR</sequence>
<keyword evidence="3" id="KW-1185">Reference proteome</keyword>
<reference evidence="2 3" key="1">
    <citation type="submission" date="2024-04" db="EMBL/GenBank/DDBJ databases">
        <authorList>
            <person name="Fracassetti M."/>
        </authorList>
    </citation>
    <scope>NUCLEOTIDE SEQUENCE [LARGE SCALE GENOMIC DNA]</scope>
</reference>
<accession>A0AAV2EPL9</accession>
<dbReference type="Proteomes" id="UP001497516">
    <property type="component" value="Chromosome 5"/>
</dbReference>
<evidence type="ECO:0000313" key="2">
    <source>
        <dbReference type="EMBL" id="CAL1387948.1"/>
    </source>
</evidence>
<proteinExistence type="predicted"/>
<name>A0AAV2EPL9_9ROSI</name>
<evidence type="ECO:0000313" key="3">
    <source>
        <dbReference type="Proteomes" id="UP001497516"/>
    </source>
</evidence>
<feature type="region of interest" description="Disordered" evidence="1">
    <location>
        <begin position="1"/>
        <end position="67"/>
    </location>
</feature>
<evidence type="ECO:0000256" key="1">
    <source>
        <dbReference type="SAM" id="MobiDB-lite"/>
    </source>
</evidence>
<dbReference type="EMBL" id="OZ034818">
    <property type="protein sequence ID" value="CAL1387948.1"/>
    <property type="molecule type" value="Genomic_DNA"/>
</dbReference>